<sequence>MINFDEKSMLANGAYIYDQRGHMEAIADQICKEGFDNIFFTSSGGSIAMMNPFVDIINEMSDIPVYSIISADLLLTGHNQLRKNSVAFLASKSGDTKETMEAARYLKERGVRMISVIGKEHSPLEEISDHSVIYKDGRPQELIMYLLIGRILYNKGFFPDYPKFADELKELPAVLVSVRKAADEKAKKYAETYYKEPYNIWVASGNLWPVCYAYAMCVLEESQWIRTKSVSSPEFFHGTLELVEKDVCATLLITEGKTRPLDLRVKGFLEQYTDKFTYFDCAEYAYPGISDEFRWMLSPVVMNAVLQRISKNIEVVTNHSLDIRRYYRTVNY</sequence>
<reference evidence="2 3" key="2">
    <citation type="submission" date="2020-01" db="EMBL/GenBank/DDBJ databases">
        <title>Clostridiaceae sp. nov. isolated from the gut of human by culturomics.</title>
        <authorList>
            <person name="Chang Y."/>
        </authorList>
    </citation>
    <scope>NUCLEOTIDE SEQUENCE [LARGE SCALE GENOMIC DNA]</scope>
    <source>
        <strain evidence="2 3">DONG20-135</strain>
    </source>
</reference>
<dbReference type="GO" id="GO:0097367">
    <property type="term" value="F:carbohydrate derivative binding"/>
    <property type="evidence" value="ECO:0007669"/>
    <property type="project" value="InterPro"/>
</dbReference>
<feature type="domain" description="SIS" evidence="1">
    <location>
        <begin position="26"/>
        <end position="162"/>
    </location>
</feature>
<dbReference type="GO" id="GO:0004360">
    <property type="term" value="F:glutamine-fructose-6-phosphate transaminase (isomerizing) activity"/>
    <property type="evidence" value="ECO:0007669"/>
    <property type="project" value="TreeGrafter"/>
</dbReference>
<dbReference type="EMBL" id="WUUQ01000003">
    <property type="protein sequence ID" value="MXQ74133.1"/>
    <property type="molecule type" value="Genomic_DNA"/>
</dbReference>
<protein>
    <submittedName>
        <fullName evidence="2">SIS domain-containing protein</fullName>
    </submittedName>
</protein>
<evidence type="ECO:0000313" key="3">
    <source>
        <dbReference type="Proteomes" id="UP000434036"/>
    </source>
</evidence>
<organism evidence="2 3">
    <name type="scientific">Copranaerobaculum intestinale</name>
    <dbReference type="NCBI Taxonomy" id="2692629"/>
    <lineage>
        <taxon>Bacteria</taxon>
        <taxon>Bacillati</taxon>
        <taxon>Bacillota</taxon>
        <taxon>Erysipelotrichia</taxon>
        <taxon>Erysipelotrichales</taxon>
        <taxon>Erysipelotrichaceae</taxon>
        <taxon>Copranaerobaculum</taxon>
    </lineage>
</organism>
<keyword evidence="3" id="KW-1185">Reference proteome</keyword>
<dbReference type="Pfam" id="PF01380">
    <property type="entry name" value="SIS"/>
    <property type="match status" value="1"/>
</dbReference>
<reference evidence="2 3" key="1">
    <citation type="submission" date="2019-12" db="EMBL/GenBank/DDBJ databases">
        <authorList>
            <person name="Yang R."/>
        </authorList>
    </citation>
    <scope>NUCLEOTIDE SEQUENCE [LARGE SCALE GENOMIC DNA]</scope>
    <source>
        <strain evidence="2 3">DONG20-135</strain>
    </source>
</reference>
<name>A0A6N8UBL9_9FIRM</name>
<dbReference type="Proteomes" id="UP000434036">
    <property type="component" value="Unassembled WGS sequence"/>
</dbReference>
<comment type="caution">
    <text evidence="2">The sequence shown here is derived from an EMBL/GenBank/DDBJ whole genome shotgun (WGS) entry which is preliminary data.</text>
</comment>
<dbReference type="RefSeq" id="WP_160625519.1">
    <property type="nucleotide sequence ID" value="NZ_WUUQ01000003.1"/>
</dbReference>
<dbReference type="PANTHER" id="PTHR10937:SF14">
    <property type="entry name" value="FRUCTOSELYSINE 6-PHOSPHATE DEGLYCASE"/>
    <property type="match status" value="1"/>
</dbReference>
<dbReference type="InterPro" id="IPR001347">
    <property type="entry name" value="SIS_dom"/>
</dbReference>
<dbReference type="PROSITE" id="PS51464">
    <property type="entry name" value="SIS"/>
    <property type="match status" value="1"/>
</dbReference>
<dbReference type="GO" id="GO:0006002">
    <property type="term" value="P:fructose 6-phosphate metabolic process"/>
    <property type="evidence" value="ECO:0007669"/>
    <property type="project" value="TreeGrafter"/>
</dbReference>
<dbReference type="PANTHER" id="PTHR10937">
    <property type="entry name" value="GLUCOSAMINE--FRUCTOSE-6-PHOSPHATE AMINOTRANSFERASE, ISOMERIZING"/>
    <property type="match status" value="1"/>
</dbReference>
<dbReference type="InterPro" id="IPR024713">
    <property type="entry name" value="Fructosamine_deglycase_FrlB"/>
</dbReference>
<dbReference type="SUPFAM" id="SSF53697">
    <property type="entry name" value="SIS domain"/>
    <property type="match status" value="1"/>
</dbReference>
<gene>
    <name evidence="2" type="ORF">GSF08_09300</name>
</gene>
<dbReference type="Gene3D" id="3.40.50.10490">
    <property type="entry name" value="Glucose-6-phosphate isomerase like protein, domain 1"/>
    <property type="match status" value="2"/>
</dbReference>
<dbReference type="InterPro" id="IPR046348">
    <property type="entry name" value="SIS_dom_sf"/>
</dbReference>
<dbReference type="AlphaFoldDB" id="A0A6N8UBL9"/>
<evidence type="ECO:0000259" key="1">
    <source>
        <dbReference type="PROSITE" id="PS51464"/>
    </source>
</evidence>
<dbReference type="InterPro" id="IPR035488">
    <property type="entry name" value="FrlB_SIS"/>
</dbReference>
<proteinExistence type="predicted"/>
<evidence type="ECO:0000313" key="2">
    <source>
        <dbReference type="EMBL" id="MXQ74133.1"/>
    </source>
</evidence>
<dbReference type="PIRSF" id="PIRSF009290">
    <property type="entry name" value="FrlB"/>
    <property type="match status" value="1"/>
</dbReference>
<dbReference type="CDD" id="cd05710">
    <property type="entry name" value="SIS_1"/>
    <property type="match status" value="1"/>
</dbReference>
<accession>A0A6N8UBL9</accession>
<dbReference type="GO" id="GO:0006047">
    <property type="term" value="P:UDP-N-acetylglucosamine metabolic process"/>
    <property type="evidence" value="ECO:0007669"/>
    <property type="project" value="TreeGrafter"/>
</dbReference>
<dbReference type="GO" id="GO:0006487">
    <property type="term" value="P:protein N-linked glycosylation"/>
    <property type="evidence" value="ECO:0007669"/>
    <property type="project" value="TreeGrafter"/>
</dbReference>